<reference evidence="5" key="2">
    <citation type="submission" date="2012-11" db="EMBL/GenBank/DDBJ databases">
        <authorList>
            <person name="Kuo A."/>
            <person name="Curtis B.A."/>
            <person name="Tanifuji G."/>
            <person name="Burki F."/>
            <person name="Gruber A."/>
            <person name="Irimia M."/>
            <person name="Maruyama S."/>
            <person name="Arias M.C."/>
            <person name="Ball S.G."/>
            <person name="Gile G.H."/>
            <person name="Hirakawa Y."/>
            <person name="Hopkins J.F."/>
            <person name="Rensing S.A."/>
            <person name="Schmutz J."/>
            <person name="Symeonidi A."/>
            <person name="Elias M."/>
            <person name="Eveleigh R.J."/>
            <person name="Herman E.K."/>
            <person name="Klute M.J."/>
            <person name="Nakayama T."/>
            <person name="Obornik M."/>
            <person name="Reyes-Prieto A."/>
            <person name="Armbrust E.V."/>
            <person name="Aves S.J."/>
            <person name="Beiko R.G."/>
            <person name="Coutinho P."/>
            <person name="Dacks J.B."/>
            <person name="Durnford D.G."/>
            <person name="Fast N.M."/>
            <person name="Green B.R."/>
            <person name="Grisdale C."/>
            <person name="Hempe F."/>
            <person name="Henrissat B."/>
            <person name="Hoppner M.P."/>
            <person name="Ishida K.-I."/>
            <person name="Kim E."/>
            <person name="Koreny L."/>
            <person name="Kroth P.G."/>
            <person name="Liu Y."/>
            <person name="Malik S.-B."/>
            <person name="Maier U.G."/>
            <person name="McRose D."/>
            <person name="Mock T."/>
            <person name="Neilson J.A."/>
            <person name="Onodera N.T."/>
            <person name="Poole A.M."/>
            <person name="Pritham E.J."/>
            <person name="Richards T.A."/>
            <person name="Rocap G."/>
            <person name="Roy S.W."/>
            <person name="Sarai C."/>
            <person name="Schaack S."/>
            <person name="Shirato S."/>
            <person name="Slamovits C.H."/>
            <person name="Spencer D.F."/>
            <person name="Suzuki S."/>
            <person name="Worden A.Z."/>
            <person name="Zauner S."/>
            <person name="Barry K."/>
            <person name="Bell C."/>
            <person name="Bharti A.K."/>
            <person name="Crow J.A."/>
            <person name="Grimwood J."/>
            <person name="Kramer R."/>
            <person name="Lindquist E."/>
            <person name="Lucas S."/>
            <person name="Salamov A."/>
            <person name="McFadden G.I."/>
            <person name="Lane C.E."/>
            <person name="Keeling P.J."/>
            <person name="Gray M.W."/>
            <person name="Grigoriev I.V."/>
            <person name="Archibald J.M."/>
        </authorList>
    </citation>
    <scope>NUCLEOTIDE SEQUENCE</scope>
    <source>
        <strain evidence="5">CCMP2712</strain>
    </source>
</reference>
<dbReference type="PaxDb" id="55529-EKX42799"/>
<dbReference type="KEGG" id="gtt:GUITHDRAFT_111169"/>
<feature type="region of interest" description="Disordered" evidence="2">
    <location>
        <begin position="1"/>
        <end position="27"/>
    </location>
</feature>
<evidence type="ECO:0000313" key="4">
    <source>
        <dbReference type="EnsemblProtists" id="EKX42799"/>
    </source>
</evidence>
<keyword evidence="5" id="KW-1185">Reference proteome</keyword>
<dbReference type="EnsemblProtists" id="EKX42799">
    <property type="protein sequence ID" value="EKX42799"/>
    <property type="gene ID" value="GUITHDRAFT_111169"/>
</dbReference>
<evidence type="ECO:0000256" key="2">
    <source>
        <dbReference type="SAM" id="MobiDB-lite"/>
    </source>
</evidence>
<proteinExistence type="predicted"/>
<reference evidence="3 5" key="1">
    <citation type="journal article" date="2012" name="Nature">
        <title>Algal genomes reveal evolutionary mosaicism and the fate of nucleomorphs.</title>
        <authorList>
            <consortium name="DOE Joint Genome Institute"/>
            <person name="Curtis B.A."/>
            <person name="Tanifuji G."/>
            <person name="Burki F."/>
            <person name="Gruber A."/>
            <person name="Irimia M."/>
            <person name="Maruyama S."/>
            <person name="Arias M.C."/>
            <person name="Ball S.G."/>
            <person name="Gile G.H."/>
            <person name="Hirakawa Y."/>
            <person name="Hopkins J.F."/>
            <person name="Kuo A."/>
            <person name="Rensing S.A."/>
            <person name="Schmutz J."/>
            <person name="Symeonidi A."/>
            <person name="Elias M."/>
            <person name="Eveleigh R.J."/>
            <person name="Herman E.K."/>
            <person name="Klute M.J."/>
            <person name="Nakayama T."/>
            <person name="Obornik M."/>
            <person name="Reyes-Prieto A."/>
            <person name="Armbrust E.V."/>
            <person name="Aves S.J."/>
            <person name="Beiko R.G."/>
            <person name="Coutinho P."/>
            <person name="Dacks J.B."/>
            <person name="Durnford D.G."/>
            <person name="Fast N.M."/>
            <person name="Green B.R."/>
            <person name="Grisdale C.J."/>
            <person name="Hempel F."/>
            <person name="Henrissat B."/>
            <person name="Hoppner M.P."/>
            <person name="Ishida K."/>
            <person name="Kim E."/>
            <person name="Koreny L."/>
            <person name="Kroth P.G."/>
            <person name="Liu Y."/>
            <person name="Malik S.B."/>
            <person name="Maier U.G."/>
            <person name="McRose D."/>
            <person name="Mock T."/>
            <person name="Neilson J.A."/>
            <person name="Onodera N.T."/>
            <person name="Poole A.M."/>
            <person name="Pritham E.J."/>
            <person name="Richards T.A."/>
            <person name="Rocap G."/>
            <person name="Roy S.W."/>
            <person name="Sarai C."/>
            <person name="Schaack S."/>
            <person name="Shirato S."/>
            <person name="Slamovits C.H."/>
            <person name="Spencer D.F."/>
            <person name="Suzuki S."/>
            <person name="Worden A.Z."/>
            <person name="Zauner S."/>
            <person name="Barry K."/>
            <person name="Bell C."/>
            <person name="Bharti A.K."/>
            <person name="Crow J.A."/>
            <person name="Grimwood J."/>
            <person name="Kramer R."/>
            <person name="Lindquist E."/>
            <person name="Lucas S."/>
            <person name="Salamov A."/>
            <person name="McFadden G.I."/>
            <person name="Lane C.E."/>
            <person name="Keeling P.J."/>
            <person name="Gray M.W."/>
            <person name="Grigoriev I.V."/>
            <person name="Archibald J.M."/>
        </authorList>
    </citation>
    <scope>NUCLEOTIDE SEQUENCE</scope>
    <source>
        <strain evidence="3 5">CCMP2712</strain>
    </source>
</reference>
<organism evidence="3">
    <name type="scientific">Guillardia theta (strain CCMP2712)</name>
    <name type="common">Cryptophyte</name>
    <dbReference type="NCBI Taxonomy" id="905079"/>
    <lineage>
        <taxon>Eukaryota</taxon>
        <taxon>Cryptophyceae</taxon>
        <taxon>Pyrenomonadales</taxon>
        <taxon>Geminigeraceae</taxon>
        <taxon>Guillardia</taxon>
    </lineage>
</organism>
<dbReference type="EMBL" id="JH993014">
    <property type="protein sequence ID" value="EKX42799.1"/>
    <property type="molecule type" value="Genomic_DNA"/>
</dbReference>
<gene>
    <name evidence="3" type="ORF">GUITHDRAFT_111169</name>
</gene>
<reference evidence="4" key="3">
    <citation type="submission" date="2015-06" db="UniProtKB">
        <authorList>
            <consortium name="EnsemblProtists"/>
        </authorList>
    </citation>
    <scope>IDENTIFICATION</scope>
</reference>
<evidence type="ECO:0000313" key="3">
    <source>
        <dbReference type="EMBL" id="EKX42799.1"/>
    </source>
</evidence>
<feature type="coiled-coil region" evidence="1">
    <location>
        <begin position="37"/>
        <end position="82"/>
    </location>
</feature>
<accession>L1J3W3</accession>
<dbReference type="AlphaFoldDB" id="L1J3W3"/>
<name>L1J3W3_GUITC</name>
<evidence type="ECO:0000313" key="5">
    <source>
        <dbReference type="Proteomes" id="UP000011087"/>
    </source>
</evidence>
<dbReference type="HOGENOM" id="CLU_2502691_0_0_1"/>
<evidence type="ECO:0000256" key="1">
    <source>
        <dbReference type="SAM" id="Coils"/>
    </source>
</evidence>
<dbReference type="GeneID" id="17299543"/>
<protein>
    <submittedName>
        <fullName evidence="3 4">Uncharacterized protein</fullName>
    </submittedName>
</protein>
<dbReference type="RefSeq" id="XP_005829779.1">
    <property type="nucleotide sequence ID" value="XM_005829722.1"/>
</dbReference>
<sequence>MGAIDQVSVPDRRRRSENLPLLPAQTDYNPQKKANIKEEIEKAVKVYKDELKAVHKLVAKLKDQYRSEIEALKKREQLLLQAQALA</sequence>
<keyword evidence="1" id="KW-0175">Coiled coil</keyword>
<dbReference type="Proteomes" id="UP000011087">
    <property type="component" value="Unassembled WGS sequence"/>
</dbReference>